<dbReference type="Gene3D" id="2.60.40.740">
    <property type="match status" value="1"/>
</dbReference>
<dbReference type="Proteomes" id="UP000294543">
    <property type="component" value="Unassembled WGS sequence"/>
</dbReference>
<proteinExistence type="predicted"/>
<dbReference type="EMBL" id="SMKP01000037">
    <property type="protein sequence ID" value="TDD21254.1"/>
    <property type="molecule type" value="Genomic_DNA"/>
</dbReference>
<sequence length="446" mass="45958">MSFFPDASQNQPNSVPGWRTTATDHVIEIWHDGFNEVPAADGKQFAELNANQVSTLYQDLPTTPGTTLYWRLSHRGRNGPDTMALDIGHPEDPVQQAQMTDDNDAWGHYSGQYTVPAGQTTTRFAFRSVSATGGNQGIGNFLDGIMFGTAPCVVLTKIAVPGGELEVGDTITYRVTARNEGGSPAANLVLTDSVPPGTSYVPGSLRVIDGPNDGGKTDQASGDQAYVDEATGRVAFQLGAGATDSAGGTLPSTLEAPEGTTVEFRVRVERAAAGHTIENQATATYDNTLGDEVEHLTSTSNATATQIAPLAELKLVKAADRVKATVGEVVTFHMAVTNTGPSDATGVTVTDPLPDGLALISATPSVGGYDAADGTWNVGALGVGETATLMVSAKVTEPGAIRNTATATANENSPTGEAADEVTICAVPAAPCPPSGGNGGHCRPCC</sequence>
<evidence type="ECO:0000313" key="2">
    <source>
        <dbReference type="EMBL" id="TDD21254.1"/>
    </source>
</evidence>
<comment type="caution">
    <text evidence="2">The sequence shown here is derived from an EMBL/GenBank/DDBJ whole genome shotgun (WGS) entry which is preliminary data.</text>
</comment>
<dbReference type="SUPFAM" id="SSF49401">
    <property type="entry name" value="Bacterial adhesins"/>
    <property type="match status" value="1"/>
</dbReference>
<evidence type="ECO:0000313" key="3">
    <source>
        <dbReference type="Proteomes" id="UP000294543"/>
    </source>
</evidence>
<keyword evidence="3" id="KW-1185">Reference proteome</keyword>
<dbReference type="PANTHER" id="PTHR34819:SF3">
    <property type="entry name" value="CELL SURFACE PROTEIN"/>
    <property type="match status" value="1"/>
</dbReference>
<feature type="domain" description="DUF11" evidence="1">
    <location>
        <begin position="163"/>
        <end position="287"/>
    </location>
</feature>
<dbReference type="InterPro" id="IPR051172">
    <property type="entry name" value="Chlamydia_OmcB"/>
</dbReference>
<protein>
    <submittedName>
        <fullName evidence="2">DUF11 domain-containing protein</fullName>
    </submittedName>
</protein>
<gene>
    <name evidence="2" type="ORF">E1294_15375</name>
</gene>
<dbReference type="PANTHER" id="PTHR34819">
    <property type="entry name" value="LARGE CYSTEINE-RICH PERIPLASMIC PROTEIN OMCB"/>
    <property type="match status" value="1"/>
</dbReference>
<dbReference type="Pfam" id="PF01345">
    <property type="entry name" value="DUF11"/>
    <property type="match status" value="2"/>
</dbReference>
<dbReference type="Gene3D" id="2.60.120.260">
    <property type="entry name" value="Galactose-binding domain-like"/>
    <property type="match status" value="1"/>
</dbReference>
<name>A0A4R4WUE2_9ACTN</name>
<dbReference type="Gene3D" id="2.60.40.1170">
    <property type="entry name" value="Mu homology domain, subdomain B"/>
    <property type="match status" value="1"/>
</dbReference>
<dbReference type="AlphaFoldDB" id="A0A4R4WUE2"/>
<dbReference type="NCBIfam" id="TIGR01451">
    <property type="entry name" value="B_ant_repeat"/>
    <property type="match status" value="2"/>
</dbReference>
<evidence type="ECO:0000259" key="1">
    <source>
        <dbReference type="Pfam" id="PF01345"/>
    </source>
</evidence>
<reference evidence="2 3" key="1">
    <citation type="submission" date="2019-03" db="EMBL/GenBank/DDBJ databases">
        <title>Draft genome sequences of novel Actinobacteria.</title>
        <authorList>
            <person name="Sahin N."/>
            <person name="Ay H."/>
            <person name="Saygin H."/>
        </authorList>
    </citation>
    <scope>NUCLEOTIDE SEQUENCE [LARGE SCALE GENOMIC DNA]</scope>
    <source>
        <strain evidence="2 3">KC712</strain>
    </source>
</reference>
<dbReference type="InterPro" id="IPR047589">
    <property type="entry name" value="DUF11_rpt"/>
</dbReference>
<dbReference type="InterPro" id="IPR001434">
    <property type="entry name" value="OmcB-like_DUF11"/>
</dbReference>
<dbReference type="InterPro" id="IPR008966">
    <property type="entry name" value="Adhesion_dom_sf"/>
</dbReference>
<organism evidence="2 3">
    <name type="scientific">Nonomuraea diastatica</name>
    <dbReference type="NCBI Taxonomy" id="1848329"/>
    <lineage>
        <taxon>Bacteria</taxon>
        <taxon>Bacillati</taxon>
        <taxon>Actinomycetota</taxon>
        <taxon>Actinomycetes</taxon>
        <taxon>Streptosporangiales</taxon>
        <taxon>Streptosporangiaceae</taxon>
        <taxon>Nonomuraea</taxon>
    </lineage>
</organism>
<accession>A0A4R4WUE2</accession>
<dbReference type="OrthoDB" id="158862at2"/>
<feature type="domain" description="DUF11" evidence="1">
    <location>
        <begin position="313"/>
        <end position="413"/>
    </location>
</feature>